<dbReference type="Proteomes" id="UP001596312">
    <property type="component" value="Unassembled WGS sequence"/>
</dbReference>
<sequence>MSDARYGARIDGGTFYLAREGDRVEVGPMDTIVEHIGGETYTLEYTSRQSAVSWLATDADDTITLDVRQELEQWEYTDAFVEDVKRSPPDEEASEGARARTRVFADLVTDIWDSKGNLDG</sequence>
<evidence type="ECO:0000313" key="1">
    <source>
        <dbReference type="EMBL" id="MFC6906639.1"/>
    </source>
</evidence>
<dbReference type="RefSeq" id="WP_340605209.1">
    <property type="nucleotide sequence ID" value="NZ_JBBMXV010000004.1"/>
</dbReference>
<protein>
    <submittedName>
        <fullName evidence="1">Uncharacterized protein</fullName>
    </submittedName>
</protein>
<gene>
    <name evidence="1" type="ORF">ACFQGH_15695</name>
</gene>
<comment type="caution">
    <text evidence="1">The sequence shown here is derived from an EMBL/GenBank/DDBJ whole genome shotgun (WGS) entry which is preliminary data.</text>
</comment>
<proteinExistence type="predicted"/>
<reference evidence="1 2" key="1">
    <citation type="journal article" date="2019" name="Int. J. Syst. Evol. Microbiol.">
        <title>The Global Catalogue of Microorganisms (GCM) 10K type strain sequencing project: providing services to taxonomists for standard genome sequencing and annotation.</title>
        <authorList>
            <consortium name="The Broad Institute Genomics Platform"/>
            <consortium name="The Broad Institute Genome Sequencing Center for Infectious Disease"/>
            <person name="Wu L."/>
            <person name="Ma J."/>
        </authorList>
    </citation>
    <scope>NUCLEOTIDE SEQUENCE [LARGE SCALE GENOMIC DNA]</scope>
    <source>
        <strain evidence="1 2">CGMCC 1.3240</strain>
    </source>
</reference>
<dbReference type="EMBL" id="JBHSXQ010000004">
    <property type="protein sequence ID" value="MFC6906639.1"/>
    <property type="molecule type" value="Genomic_DNA"/>
</dbReference>
<organism evidence="1 2">
    <name type="scientific">Halalkalicoccus tibetensis</name>
    <dbReference type="NCBI Taxonomy" id="175632"/>
    <lineage>
        <taxon>Archaea</taxon>
        <taxon>Methanobacteriati</taxon>
        <taxon>Methanobacteriota</taxon>
        <taxon>Stenosarchaea group</taxon>
        <taxon>Halobacteria</taxon>
        <taxon>Halobacteriales</taxon>
        <taxon>Halococcaceae</taxon>
        <taxon>Halalkalicoccus</taxon>
    </lineage>
</organism>
<dbReference type="AlphaFoldDB" id="A0ABD5V907"/>
<evidence type="ECO:0000313" key="2">
    <source>
        <dbReference type="Proteomes" id="UP001596312"/>
    </source>
</evidence>
<keyword evidence="2" id="KW-1185">Reference proteome</keyword>
<name>A0ABD5V907_9EURY</name>
<accession>A0ABD5V907</accession>